<proteinExistence type="inferred from homology"/>
<evidence type="ECO:0000256" key="1">
    <source>
        <dbReference type="ARBA" id="ARBA00005234"/>
    </source>
</evidence>
<dbReference type="Pfam" id="PF09331">
    <property type="entry name" value="DUF1985"/>
    <property type="match status" value="1"/>
</dbReference>
<gene>
    <name evidence="8" type="ORF">HID58_087278</name>
</gene>
<dbReference type="EMBL" id="JAGKQM010000019">
    <property type="protein sequence ID" value="KAH0859017.1"/>
    <property type="molecule type" value="Genomic_DNA"/>
</dbReference>
<sequence>MTVDVNSNKCGFRISITIPKPKKSINHHSKTEFLEDVENAVGEEVWNIIRFVENKFTWSSKVVEHLLVNQLMWCLFGNTPARFSLSEFENITALNCAPFVENEYVVETKVHKGLWKKLNVNRKSPCKKELRGALEDVFSWSTEDKICFTYLSILATIIIGEDDKKKLPLELSRMVFDLPKFQKHPLGKEAFKRLIASVKRLYKHGLTVSSQASEQRLVVQKHRWASYSKENIRNVIINQVAPIVWEDKSVDKKVDALLEAIHKEGSLGLVTWVDHGTNIIQTAKNIEKNDGEKAEDANEKSDGKETSLKHKTEVMIASTKKIKALDSNVSVSSTEPTEVIRMKMELVQQAKKVETLECKLEEMGKQLRSYEIMRIRIDLLELEVMLLTEKSKTNEVRRPRQGIPQMLKTGDCGIYAIKFIECHALGAEFTTSLSDENIKMVREKLAAEIFEETEQHGPTVSNPLPLRASDRELIYPY</sequence>
<accession>A0ABQ7XUN3</accession>
<protein>
    <recommendedName>
        <fullName evidence="10">Ubiquitin-like protease family profile domain-containing protein</fullName>
    </recommendedName>
</protein>
<dbReference type="SUPFAM" id="SSF54001">
    <property type="entry name" value="Cysteine proteinases"/>
    <property type="match status" value="1"/>
</dbReference>
<feature type="domain" description="Ubiquitin-like protease family profile" evidence="6">
    <location>
        <begin position="394"/>
        <end position="455"/>
    </location>
</feature>
<keyword evidence="2" id="KW-0645">Protease</keyword>
<evidence type="ECO:0000259" key="6">
    <source>
        <dbReference type="Pfam" id="PF02902"/>
    </source>
</evidence>
<comment type="caution">
    <text evidence="8">The sequence shown here is derived from an EMBL/GenBank/DDBJ whole genome shotgun (WGS) entry which is preliminary data.</text>
</comment>
<dbReference type="InterPro" id="IPR015410">
    <property type="entry name" value="DUF1985"/>
</dbReference>
<evidence type="ECO:0000256" key="2">
    <source>
        <dbReference type="ARBA" id="ARBA00022670"/>
    </source>
</evidence>
<keyword evidence="3" id="KW-0378">Hydrolase</keyword>
<dbReference type="InterPro" id="IPR038765">
    <property type="entry name" value="Papain-like_cys_pep_sf"/>
</dbReference>
<dbReference type="PANTHER" id="PTHR48449">
    <property type="entry name" value="DUF1985 DOMAIN-CONTAINING PROTEIN"/>
    <property type="match status" value="1"/>
</dbReference>
<evidence type="ECO:0000259" key="7">
    <source>
        <dbReference type="Pfam" id="PF09331"/>
    </source>
</evidence>
<evidence type="ECO:0008006" key="10">
    <source>
        <dbReference type="Google" id="ProtNLM"/>
    </source>
</evidence>
<dbReference type="InterPro" id="IPR003653">
    <property type="entry name" value="Peptidase_C48_C"/>
</dbReference>
<keyword evidence="9" id="KW-1185">Reference proteome</keyword>
<dbReference type="Pfam" id="PF02902">
    <property type="entry name" value="Peptidase_C48"/>
    <property type="match status" value="1"/>
</dbReference>
<dbReference type="Proteomes" id="UP000824890">
    <property type="component" value="Unassembled WGS sequence"/>
</dbReference>
<comment type="similarity">
    <text evidence="1">Belongs to the peptidase C48 family.</text>
</comment>
<dbReference type="PANTHER" id="PTHR48449:SF1">
    <property type="entry name" value="DUF1985 DOMAIN-CONTAINING PROTEIN"/>
    <property type="match status" value="1"/>
</dbReference>
<keyword evidence="4" id="KW-0175">Coiled coil</keyword>
<evidence type="ECO:0000313" key="8">
    <source>
        <dbReference type="EMBL" id="KAH0859017.1"/>
    </source>
</evidence>
<feature type="coiled-coil region" evidence="4">
    <location>
        <begin position="346"/>
        <end position="373"/>
    </location>
</feature>
<evidence type="ECO:0000256" key="4">
    <source>
        <dbReference type="SAM" id="Coils"/>
    </source>
</evidence>
<organism evidence="8 9">
    <name type="scientific">Brassica napus</name>
    <name type="common">Rape</name>
    <dbReference type="NCBI Taxonomy" id="3708"/>
    <lineage>
        <taxon>Eukaryota</taxon>
        <taxon>Viridiplantae</taxon>
        <taxon>Streptophyta</taxon>
        <taxon>Embryophyta</taxon>
        <taxon>Tracheophyta</taxon>
        <taxon>Spermatophyta</taxon>
        <taxon>Magnoliopsida</taxon>
        <taxon>eudicotyledons</taxon>
        <taxon>Gunneridae</taxon>
        <taxon>Pentapetalae</taxon>
        <taxon>rosids</taxon>
        <taxon>malvids</taxon>
        <taxon>Brassicales</taxon>
        <taxon>Brassicaceae</taxon>
        <taxon>Brassiceae</taxon>
        <taxon>Brassica</taxon>
    </lineage>
</organism>
<evidence type="ECO:0000256" key="3">
    <source>
        <dbReference type="ARBA" id="ARBA00022801"/>
    </source>
</evidence>
<reference evidence="8 9" key="1">
    <citation type="submission" date="2021-05" db="EMBL/GenBank/DDBJ databases">
        <title>Genome Assembly of Synthetic Allotetraploid Brassica napus Reveals Homoeologous Exchanges between Subgenomes.</title>
        <authorList>
            <person name="Davis J.T."/>
        </authorList>
    </citation>
    <scope>NUCLEOTIDE SEQUENCE [LARGE SCALE GENOMIC DNA]</scope>
    <source>
        <strain evidence="9">cv. Da-Ae</strain>
        <tissue evidence="8">Seedling</tissue>
    </source>
</reference>
<feature type="domain" description="DUF1985" evidence="7">
    <location>
        <begin position="71"/>
        <end position="196"/>
    </location>
</feature>
<evidence type="ECO:0000313" key="9">
    <source>
        <dbReference type="Proteomes" id="UP000824890"/>
    </source>
</evidence>
<evidence type="ECO:0000256" key="5">
    <source>
        <dbReference type="SAM" id="MobiDB-lite"/>
    </source>
</evidence>
<feature type="region of interest" description="Disordered" evidence="5">
    <location>
        <begin position="289"/>
        <end position="308"/>
    </location>
</feature>
<name>A0ABQ7XUN3_BRANA</name>
<dbReference type="Gene3D" id="3.40.395.10">
    <property type="entry name" value="Adenoviral Proteinase, Chain A"/>
    <property type="match status" value="1"/>
</dbReference>